<organism evidence="1 2">
    <name type="scientific">Pistacia atlantica</name>
    <dbReference type="NCBI Taxonomy" id="434234"/>
    <lineage>
        <taxon>Eukaryota</taxon>
        <taxon>Viridiplantae</taxon>
        <taxon>Streptophyta</taxon>
        <taxon>Embryophyta</taxon>
        <taxon>Tracheophyta</taxon>
        <taxon>Spermatophyta</taxon>
        <taxon>Magnoliopsida</taxon>
        <taxon>eudicotyledons</taxon>
        <taxon>Gunneridae</taxon>
        <taxon>Pentapetalae</taxon>
        <taxon>rosids</taxon>
        <taxon>malvids</taxon>
        <taxon>Sapindales</taxon>
        <taxon>Anacardiaceae</taxon>
        <taxon>Pistacia</taxon>
    </lineage>
</organism>
<sequence>MKLEETLLNANSSVASASIANHVAKRIEDELIQTGVINFDVTTTSMIIIDQGQGVRARMMASCENLEVRFLSNTTTGTMQQNPSPCKERSYRLS</sequence>
<dbReference type="EMBL" id="CM047906">
    <property type="protein sequence ID" value="KAJ0087236.1"/>
    <property type="molecule type" value="Genomic_DNA"/>
</dbReference>
<name>A0ACC1AKN7_9ROSI</name>
<comment type="caution">
    <text evidence="1">The sequence shown here is derived from an EMBL/GenBank/DDBJ whole genome shotgun (WGS) entry which is preliminary data.</text>
</comment>
<proteinExistence type="predicted"/>
<gene>
    <name evidence="1" type="ORF">Patl1_09100</name>
</gene>
<dbReference type="Proteomes" id="UP001164250">
    <property type="component" value="Chromosome 10"/>
</dbReference>
<evidence type="ECO:0000313" key="1">
    <source>
        <dbReference type="EMBL" id="KAJ0087236.1"/>
    </source>
</evidence>
<keyword evidence="2" id="KW-1185">Reference proteome</keyword>
<protein>
    <submittedName>
        <fullName evidence="1">Uncharacterized protein</fullName>
    </submittedName>
</protein>
<reference evidence="2" key="1">
    <citation type="journal article" date="2023" name="G3 (Bethesda)">
        <title>Genome assembly and association tests identify interacting loci associated with vigor, precocity, and sex in interspecific pistachio rootstocks.</title>
        <authorList>
            <person name="Palmer W."/>
            <person name="Jacygrad E."/>
            <person name="Sagayaradj S."/>
            <person name="Cavanaugh K."/>
            <person name="Han R."/>
            <person name="Bertier L."/>
            <person name="Beede B."/>
            <person name="Kafkas S."/>
            <person name="Golino D."/>
            <person name="Preece J."/>
            <person name="Michelmore R."/>
        </authorList>
    </citation>
    <scope>NUCLEOTIDE SEQUENCE [LARGE SCALE GENOMIC DNA]</scope>
</reference>
<evidence type="ECO:0000313" key="2">
    <source>
        <dbReference type="Proteomes" id="UP001164250"/>
    </source>
</evidence>
<accession>A0ACC1AKN7</accession>